<gene>
    <name evidence="2" type="ORF">AFUS01_LOCUS37242</name>
</gene>
<proteinExistence type="predicted"/>
<evidence type="ECO:0000259" key="1">
    <source>
        <dbReference type="Pfam" id="PF00567"/>
    </source>
</evidence>
<dbReference type="AlphaFoldDB" id="A0A8J2PTG7"/>
<feature type="non-terminal residue" evidence="2">
    <location>
        <position position="1"/>
    </location>
</feature>
<name>A0A8J2PTG7_9HEXA</name>
<feature type="domain" description="Tudor" evidence="1">
    <location>
        <begin position="47"/>
        <end position="167"/>
    </location>
</feature>
<dbReference type="Pfam" id="PF00567">
    <property type="entry name" value="TUDOR"/>
    <property type="match status" value="1"/>
</dbReference>
<organism evidence="2 3">
    <name type="scientific">Allacma fusca</name>
    <dbReference type="NCBI Taxonomy" id="39272"/>
    <lineage>
        <taxon>Eukaryota</taxon>
        <taxon>Metazoa</taxon>
        <taxon>Ecdysozoa</taxon>
        <taxon>Arthropoda</taxon>
        <taxon>Hexapoda</taxon>
        <taxon>Collembola</taxon>
        <taxon>Symphypleona</taxon>
        <taxon>Sminthuridae</taxon>
        <taxon>Allacma</taxon>
    </lineage>
</organism>
<dbReference type="EMBL" id="CAJVCH010542792">
    <property type="protein sequence ID" value="CAG7827246.1"/>
    <property type="molecule type" value="Genomic_DNA"/>
</dbReference>
<dbReference type="InterPro" id="IPR002999">
    <property type="entry name" value="Tudor"/>
</dbReference>
<sequence length="251" mass="28375">LAESNFNQSTFVARTIVEPHGLCKLAMQYPSTIWVHDCPVEDQTLTKGSEISFYVSKILGDKFIIHPWSTKFGLEILQSKLLNFYENVDWVKKERGDNELKYPPYGQFCAYTSKDGSWHRAKILRKIHKEVGPCLNAEKYLDNSLLELLLIDQATVVTAEYSSLWRLAPLESVMILGPQGAIGRLKTNRDTSSGLPSSDRRHQMVIKTQLEGILGQLGERHYGILEDMETDNDGRAIMSLSAIKGSPYSEH</sequence>
<protein>
    <recommendedName>
        <fullName evidence="1">Tudor domain-containing protein</fullName>
    </recommendedName>
</protein>
<reference evidence="2" key="1">
    <citation type="submission" date="2021-06" db="EMBL/GenBank/DDBJ databases">
        <authorList>
            <person name="Hodson N. C."/>
            <person name="Mongue J. A."/>
            <person name="Jaron S. K."/>
        </authorList>
    </citation>
    <scope>NUCLEOTIDE SEQUENCE</scope>
</reference>
<evidence type="ECO:0000313" key="3">
    <source>
        <dbReference type="Proteomes" id="UP000708208"/>
    </source>
</evidence>
<keyword evidence="3" id="KW-1185">Reference proteome</keyword>
<dbReference type="Proteomes" id="UP000708208">
    <property type="component" value="Unassembled WGS sequence"/>
</dbReference>
<evidence type="ECO:0000313" key="2">
    <source>
        <dbReference type="EMBL" id="CAG7827246.1"/>
    </source>
</evidence>
<accession>A0A8J2PTG7</accession>
<comment type="caution">
    <text evidence="2">The sequence shown here is derived from an EMBL/GenBank/DDBJ whole genome shotgun (WGS) entry which is preliminary data.</text>
</comment>